<dbReference type="CDD" id="cd00051">
    <property type="entry name" value="EFh"/>
    <property type="match status" value="1"/>
</dbReference>
<keyword evidence="4" id="KW-1185">Reference proteome</keyword>
<dbReference type="Gene3D" id="1.10.238.10">
    <property type="entry name" value="EF-hand"/>
    <property type="match status" value="1"/>
</dbReference>
<dbReference type="AlphaFoldDB" id="A0A4U5JYK6"/>
<dbReference type="EMBL" id="SZUA01000001">
    <property type="protein sequence ID" value="TKR34286.1"/>
    <property type="molecule type" value="Genomic_DNA"/>
</dbReference>
<name>A0A4U5JYK6_9GAMM</name>
<evidence type="ECO:0000256" key="1">
    <source>
        <dbReference type="SAM" id="MobiDB-lite"/>
    </source>
</evidence>
<dbReference type="SUPFAM" id="SSF47473">
    <property type="entry name" value="EF-hand"/>
    <property type="match status" value="1"/>
</dbReference>
<proteinExistence type="predicted"/>
<feature type="domain" description="EF-hand" evidence="2">
    <location>
        <begin position="67"/>
        <end position="96"/>
    </location>
</feature>
<evidence type="ECO:0000259" key="2">
    <source>
        <dbReference type="PROSITE" id="PS50222"/>
    </source>
</evidence>
<dbReference type="Proteomes" id="UP000308707">
    <property type="component" value="Unassembled WGS sequence"/>
</dbReference>
<gene>
    <name evidence="3" type="ORF">FCE95_07315</name>
</gene>
<evidence type="ECO:0000313" key="4">
    <source>
        <dbReference type="Proteomes" id="UP000308707"/>
    </source>
</evidence>
<dbReference type="GO" id="GO:0005509">
    <property type="term" value="F:calcium ion binding"/>
    <property type="evidence" value="ECO:0007669"/>
    <property type="project" value="InterPro"/>
</dbReference>
<reference evidence="3 4" key="1">
    <citation type="submission" date="2019-04" db="EMBL/GenBank/DDBJ databases">
        <title>Reference strain of H23.</title>
        <authorList>
            <person name="Luo X."/>
        </authorList>
    </citation>
    <scope>NUCLEOTIDE SEQUENCE [LARGE SCALE GENOMIC DNA]</scope>
    <source>
        <strain evidence="3 4">H23</strain>
    </source>
</reference>
<dbReference type="InterPro" id="IPR011992">
    <property type="entry name" value="EF-hand-dom_pair"/>
</dbReference>
<dbReference type="OrthoDB" id="6025648at2"/>
<feature type="region of interest" description="Disordered" evidence="1">
    <location>
        <begin position="1"/>
        <end position="39"/>
    </location>
</feature>
<feature type="compositionally biased region" description="Low complexity" evidence="1">
    <location>
        <begin position="1"/>
        <end position="15"/>
    </location>
</feature>
<comment type="caution">
    <text evidence="3">The sequence shown here is derived from an EMBL/GenBank/DDBJ whole genome shotgun (WGS) entry which is preliminary data.</text>
</comment>
<dbReference type="PROSITE" id="PS50222">
    <property type="entry name" value="EF_HAND_2"/>
    <property type="match status" value="1"/>
</dbReference>
<dbReference type="InterPro" id="IPR018247">
    <property type="entry name" value="EF_Hand_1_Ca_BS"/>
</dbReference>
<dbReference type="PROSITE" id="PS00018">
    <property type="entry name" value="EF_HAND_1"/>
    <property type="match status" value="1"/>
</dbReference>
<dbReference type="Pfam" id="PF13202">
    <property type="entry name" value="EF-hand_5"/>
    <property type="match status" value="2"/>
</dbReference>
<feature type="compositionally biased region" description="Pro residues" evidence="1">
    <location>
        <begin position="16"/>
        <end position="30"/>
    </location>
</feature>
<sequence>MQAQAAAQNAQDAAAAPPPPPAQTAPPPQAPVTVHSLPPDSVVGEYKIDFAAMDKNHDGSLSRAEASSNATLTQEFRAVDVNNNGRLSKDELKGWM</sequence>
<evidence type="ECO:0000313" key="3">
    <source>
        <dbReference type="EMBL" id="TKR34286.1"/>
    </source>
</evidence>
<organism evidence="3 4">
    <name type="scientific">Luteimonas gilva</name>
    <dbReference type="NCBI Taxonomy" id="2572684"/>
    <lineage>
        <taxon>Bacteria</taxon>
        <taxon>Pseudomonadati</taxon>
        <taxon>Pseudomonadota</taxon>
        <taxon>Gammaproteobacteria</taxon>
        <taxon>Lysobacterales</taxon>
        <taxon>Lysobacteraceae</taxon>
        <taxon>Luteimonas</taxon>
    </lineage>
</organism>
<accession>A0A4U5JYK6</accession>
<protein>
    <submittedName>
        <fullName evidence="3">EF-hand domain-containing protein</fullName>
    </submittedName>
</protein>
<dbReference type="InterPro" id="IPR002048">
    <property type="entry name" value="EF_hand_dom"/>
</dbReference>